<gene>
    <name evidence="7" type="ORF">MTBBW1_2860004</name>
</gene>
<comment type="similarity">
    <text evidence="2">Belongs to the TraY family.</text>
</comment>
<evidence type="ECO:0000256" key="5">
    <source>
        <dbReference type="ARBA" id="ARBA00022971"/>
    </source>
</evidence>
<protein>
    <recommendedName>
        <fullName evidence="3">Relaxosome protein TraY</fullName>
    </recommendedName>
</protein>
<evidence type="ECO:0000313" key="8">
    <source>
        <dbReference type="Proteomes" id="UP000191931"/>
    </source>
</evidence>
<evidence type="ECO:0000256" key="4">
    <source>
        <dbReference type="ARBA" id="ARBA00022490"/>
    </source>
</evidence>
<dbReference type="Proteomes" id="UP000191931">
    <property type="component" value="Unassembled WGS sequence"/>
</dbReference>
<evidence type="ECO:0000256" key="3">
    <source>
        <dbReference type="ARBA" id="ARBA00020541"/>
    </source>
</evidence>
<dbReference type="Pfam" id="PF05509">
    <property type="entry name" value="TraY"/>
    <property type="match status" value="1"/>
</dbReference>
<evidence type="ECO:0000256" key="2">
    <source>
        <dbReference type="ARBA" id="ARBA00007183"/>
    </source>
</evidence>
<evidence type="ECO:0000256" key="6">
    <source>
        <dbReference type="ARBA" id="ARBA00023125"/>
    </source>
</evidence>
<dbReference type="CDD" id="cd22233">
    <property type="entry name" value="RHH_CopAso-like"/>
    <property type="match status" value="1"/>
</dbReference>
<dbReference type="GO" id="GO:0003677">
    <property type="term" value="F:DNA binding"/>
    <property type="evidence" value="ECO:0007669"/>
    <property type="project" value="UniProtKB-KW"/>
</dbReference>
<dbReference type="InterPro" id="IPR008876">
    <property type="entry name" value="TraY"/>
</dbReference>
<dbReference type="OrthoDB" id="9812023at2"/>
<organism evidence="7 8">
    <name type="scientific">Desulfamplus magnetovallimortis</name>
    <dbReference type="NCBI Taxonomy" id="1246637"/>
    <lineage>
        <taxon>Bacteria</taxon>
        <taxon>Pseudomonadati</taxon>
        <taxon>Thermodesulfobacteriota</taxon>
        <taxon>Desulfobacteria</taxon>
        <taxon>Desulfobacterales</taxon>
        <taxon>Desulfobacteraceae</taxon>
        <taxon>Desulfamplus</taxon>
    </lineage>
</organism>
<keyword evidence="8" id="KW-1185">Reference proteome</keyword>
<dbReference type="RefSeq" id="WP_080810096.1">
    <property type="nucleotide sequence ID" value="NZ_LT828587.1"/>
</dbReference>
<dbReference type="GO" id="GO:0005737">
    <property type="term" value="C:cytoplasm"/>
    <property type="evidence" value="ECO:0007669"/>
    <property type="project" value="UniProtKB-SubCell"/>
</dbReference>
<dbReference type="SUPFAM" id="SSF47598">
    <property type="entry name" value="Ribbon-helix-helix"/>
    <property type="match status" value="1"/>
</dbReference>
<keyword evidence="6 7" id="KW-0238">DNA-binding</keyword>
<reference evidence="7 8" key="1">
    <citation type="submission" date="2017-03" db="EMBL/GenBank/DDBJ databases">
        <authorList>
            <person name="Afonso C.L."/>
            <person name="Miller P.J."/>
            <person name="Scott M.A."/>
            <person name="Spackman E."/>
            <person name="Goraichik I."/>
            <person name="Dimitrov K.M."/>
            <person name="Suarez D.L."/>
            <person name="Swayne D.E."/>
        </authorList>
    </citation>
    <scope>NUCLEOTIDE SEQUENCE [LARGE SCALE GENOMIC DNA]</scope>
    <source>
        <strain evidence="7">PRJEB14757</strain>
    </source>
</reference>
<evidence type="ECO:0000256" key="1">
    <source>
        <dbReference type="ARBA" id="ARBA00004496"/>
    </source>
</evidence>
<dbReference type="GO" id="GO:0006355">
    <property type="term" value="P:regulation of DNA-templated transcription"/>
    <property type="evidence" value="ECO:0007669"/>
    <property type="project" value="InterPro"/>
</dbReference>
<proteinExistence type="inferred from homology"/>
<evidence type="ECO:0000313" key="7">
    <source>
        <dbReference type="EMBL" id="SLM31210.1"/>
    </source>
</evidence>
<keyword evidence="5" id="KW-0184">Conjugation</keyword>
<name>A0A1W1HFG8_9BACT</name>
<dbReference type="AlphaFoldDB" id="A0A1W1HFG8"/>
<keyword evidence="4" id="KW-0963">Cytoplasm</keyword>
<comment type="subcellular location">
    <subcellularLocation>
        <location evidence="1">Cytoplasm</location>
    </subcellularLocation>
</comment>
<dbReference type="EMBL" id="FWEV01000208">
    <property type="protein sequence ID" value="SLM31210.1"/>
    <property type="molecule type" value="Genomic_DNA"/>
</dbReference>
<accession>A0A1W1HFG8</accession>
<dbReference type="InterPro" id="IPR010985">
    <property type="entry name" value="Ribbon_hlx_hlx"/>
</dbReference>
<sequence length="72" mass="8308">MLSVRLPEELETRLNHLATVTNRSKSFYAVQALERHLEDLEDLYLAEQAHEEFILSGEKPLSSDEVRKQLGL</sequence>
<dbReference type="STRING" id="1246637.MTBBW1_2860004"/>